<feature type="region of interest" description="Disordered" evidence="1">
    <location>
        <begin position="51"/>
        <end position="110"/>
    </location>
</feature>
<reference evidence="3" key="3">
    <citation type="submission" date="2018-08" db="UniProtKB">
        <authorList>
            <consortium name="EnsemblPlants"/>
        </authorList>
    </citation>
    <scope>IDENTIFICATION</scope>
    <source>
        <strain evidence="3">cv. Bd21</strain>
    </source>
</reference>
<gene>
    <name evidence="2" type="ORF">BRADI_2g50125v3</name>
</gene>
<feature type="compositionally biased region" description="Low complexity" evidence="1">
    <location>
        <begin position="51"/>
        <end position="70"/>
    </location>
</feature>
<feature type="region of interest" description="Disordered" evidence="1">
    <location>
        <begin position="167"/>
        <end position="218"/>
    </location>
</feature>
<accession>A0A0Q3IVV9</accession>
<proteinExistence type="predicted"/>
<dbReference type="EnsemblPlants" id="KQK09771">
    <property type="protein sequence ID" value="KQK09771"/>
    <property type="gene ID" value="BRADI_2g50125v3"/>
</dbReference>
<keyword evidence="4" id="KW-1185">Reference proteome</keyword>
<dbReference type="InParanoid" id="A0A0Q3IVV9"/>
<reference evidence="2" key="2">
    <citation type="submission" date="2017-06" db="EMBL/GenBank/DDBJ databases">
        <title>WGS assembly of Brachypodium distachyon.</title>
        <authorList>
            <consortium name="The International Brachypodium Initiative"/>
            <person name="Lucas S."/>
            <person name="Harmon-Smith M."/>
            <person name="Lail K."/>
            <person name="Tice H."/>
            <person name="Grimwood J."/>
            <person name="Bruce D."/>
            <person name="Barry K."/>
            <person name="Shu S."/>
            <person name="Lindquist E."/>
            <person name="Wang M."/>
            <person name="Pitluck S."/>
            <person name="Vogel J.P."/>
            <person name="Garvin D.F."/>
            <person name="Mockler T.C."/>
            <person name="Schmutz J."/>
            <person name="Rokhsar D."/>
            <person name="Bevan M.W."/>
        </authorList>
    </citation>
    <scope>NUCLEOTIDE SEQUENCE</scope>
    <source>
        <strain evidence="2">Bd21</strain>
    </source>
</reference>
<dbReference type="AlphaFoldDB" id="A0A0Q3IVV9"/>
<evidence type="ECO:0000256" key="1">
    <source>
        <dbReference type="SAM" id="MobiDB-lite"/>
    </source>
</evidence>
<evidence type="ECO:0000313" key="3">
    <source>
        <dbReference type="EnsemblPlants" id="KQK09771"/>
    </source>
</evidence>
<evidence type="ECO:0000313" key="4">
    <source>
        <dbReference type="Proteomes" id="UP000008810"/>
    </source>
</evidence>
<dbReference type="EMBL" id="CM000881">
    <property type="protein sequence ID" value="KQK09771.1"/>
    <property type="molecule type" value="Genomic_DNA"/>
</dbReference>
<organism evidence="2">
    <name type="scientific">Brachypodium distachyon</name>
    <name type="common">Purple false brome</name>
    <name type="synonym">Trachynia distachya</name>
    <dbReference type="NCBI Taxonomy" id="15368"/>
    <lineage>
        <taxon>Eukaryota</taxon>
        <taxon>Viridiplantae</taxon>
        <taxon>Streptophyta</taxon>
        <taxon>Embryophyta</taxon>
        <taxon>Tracheophyta</taxon>
        <taxon>Spermatophyta</taxon>
        <taxon>Magnoliopsida</taxon>
        <taxon>Liliopsida</taxon>
        <taxon>Poales</taxon>
        <taxon>Poaceae</taxon>
        <taxon>BOP clade</taxon>
        <taxon>Pooideae</taxon>
        <taxon>Stipodae</taxon>
        <taxon>Brachypodieae</taxon>
        <taxon>Brachypodium</taxon>
    </lineage>
</organism>
<dbReference type="Proteomes" id="UP000008810">
    <property type="component" value="Chromosome 2"/>
</dbReference>
<sequence>MPPPVPTARLYHHLELLLPPYPLTSVLLSLSPLMKLPALASSKPRLPWIPASSPGRSSASPAPIPFSASPCKHGIPTSAPQHAREPRASVFPASGESAARRRSPRPQPPVLLRRLQEKLLSRVKPPLPSYAPPAARSRPAAALLCRPPPHAVGRLLRRDLLERPMGSHWPWPPDQRARRAAAHGAAGRGGATAPARCGAASKGARSSNTAQRGRAAAA</sequence>
<evidence type="ECO:0000313" key="2">
    <source>
        <dbReference type="EMBL" id="KQK09771.1"/>
    </source>
</evidence>
<feature type="compositionally biased region" description="Low complexity" evidence="1">
    <location>
        <begin position="191"/>
        <end position="200"/>
    </location>
</feature>
<dbReference type="Gramene" id="KQK09771">
    <property type="protein sequence ID" value="KQK09771"/>
    <property type="gene ID" value="BRADI_2g50125v3"/>
</dbReference>
<protein>
    <submittedName>
        <fullName evidence="2 3">Uncharacterized protein</fullName>
    </submittedName>
</protein>
<name>A0A0Q3IVV9_BRADI</name>
<reference evidence="2 3" key="1">
    <citation type="journal article" date="2010" name="Nature">
        <title>Genome sequencing and analysis of the model grass Brachypodium distachyon.</title>
        <authorList>
            <consortium name="International Brachypodium Initiative"/>
        </authorList>
    </citation>
    <scope>NUCLEOTIDE SEQUENCE [LARGE SCALE GENOMIC DNA]</scope>
    <source>
        <strain evidence="2 3">Bd21</strain>
    </source>
</reference>